<gene>
    <name evidence="2" type="ORF">CFOLD11_22880</name>
</gene>
<name>A0A9W5Y2Q2_9CLOT</name>
<dbReference type="Proteomes" id="UP001057868">
    <property type="component" value="Unassembled WGS sequence"/>
</dbReference>
<keyword evidence="1" id="KW-1133">Transmembrane helix</keyword>
<feature type="transmembrane region" description="Helical" evidence="1">
    <location>
        <begin position="15"/>
        <end position="33"/>
    </location>
</feature>
<dbReference type="EMBL" id="BQXY01000003">
    <property type="protein sequence ID" value="GKU25462.1"/>
    <property type="molecule type" value="Genomic_DNA"/>
</dbReference>
<keyword evidence="1" id="KW-0472">Membrane</keyword>
<dbReference type="AlphaFoldDB" id="A0A9W5Y2Q2"/>
<keyword evidence="3" id="KW-1185">Reference proteome</keyword>
<keyword evidence="1" id="KW-0812">Transmembrane</keyword>
<dbReference type="RefSeq" id="WP_261852424.1">
    <property type="nucleotide sequence ID" value="NZ_BQXY01000003.1"/>
</dbReference>
<reference evidence="2" key="1">
    <citation type="journal article" date="2023" name="Int. J. Syst. Evol. Microbiol.">
        <title>&lt;i&gt;Clostridium folliculivorans&lt;/i&gt; sp. nov., isolated from soil samples of an organic paddy in Japan.</title>
        <authorList>
            <person name="Tazawa J."/>
            <person name="Kobayashi H."/>
            <person name="Tanizawa Y."/>
            <person name="Uchino A."/>
            <person name="Tanaka F."/>
            <person name="Urashima Y."/>
            <person name="Miura S."/>
            <person name="Sakamoto M."/>
            <person name="Ohkuma M."/>
            <person name="Tohno M."/>
        </authorList>
    </citation>
    <scope>NUCLEOTIDE SEQUENCE</scope>
    <source>
        <strain evidence="2">D1-1</strain>
    </source>
</reference>
<sequence>MSWLKGENCMKKREVLAIAATAFSMGVVLGFLISPAKNGFGNNTWNTTNTTNNYGGAMVQKVKNKTNK</sequence>
<protein>
    <submittedName>
        <fullName evidence="2">Uncharacterized protein</fullName>
    </submittedName>
</protein>
<comment type="caution">
    <text evidence="2">The sequence shown here is derived from an EMBL/GenBank/DDBJ whole genome shotgun (WGS) entry which is preliminary data.</text>
</comment>
<evidence type="ECO:0000313" key="2">
    <source>
        <dbReference type="EMBL" id="GKU25462.1"/>
    </source>
</evidence>
<accession>A0A9W5Y2Q2</accession>
<proteinExistence type="predicted"/>
<organism evidence="2 3">
    <name type="scientific">Clostridium folliculivorans</name>
    <dbReference type="NCBI Taxonomy" id="2886038"/>
    <lineage>
        <taxon>Bacteria</taxon>
        <taxon>Bacillati</taxon>
        <taxon>Bacillota</taxon>
        <taxon>Clostridia</taxon>
        <taxon>Eubacteriales</taxon>
        <taxon>Clostridiaceae</taxon>
        <taxon>Clostridium</taxon>
    </lineage>
</organism>
<evidence type="ECO:0000313" key="3">
    <source>
        <dbReference type="Proteomes" id="UP001057868"/>
    </source>
</evidence>
<evidence type="ECO:0000256" key="1">
    <source>
        <dbReference type="SAM" id="Phobius"/>
    </source>
</evidence>